<reference evidence="4" key="1">
    <citation type="submission" date="2020-01" db="EMBL/GenBank/DDBJ databases">
        <title>Genome sequence of Kobresia littledalei, the first chromosome-level genome in the family Cyperaceae.</title>
        <authorList>
            <person name="Qu G."/>
        </authorList>
    </citation>
    <scope>NUCLEOTIDE SEQUENCE</scope>
    <source>
        <strain evidence="4">C.B.Clarke</strain>
        <tissue evidence="4">Leaf</tissue>
    </source>
</reference>
<name>A0A833RLT1_9POAL</name>
<dbReference type="OrthoDB" id="680011at2759"/>
<evidence type="ECO:0000313" key="5">
    <source>
        <dbReference type="Proteomes" id="UP000623129"/>
    </source>
</evidence>
<dbReference type="InterPro" id="IPR058922">
    <property type="entry name" value="WHD_DRP"/>
</dbReference>
<dbReference type="Pfam" id="PF23559">
    <property type="entry name" value="WHD_DRP"/>
    <property type="match status" value="1"/>
</dbReference>
<sequence>MENGRLTATPESVKFAIRKIEDVQSSEAAAQSGATTLSGVFYELQLPKDRAITQSAQQSLRNIDDIWLLGLEIHHKCILQRLVDQSLQTRSVVQVVGTKAFAKRVLAEKIYQSTEVKTHFEACFWLFPPTRLVTDDDDIGLAHCNLFKPIDILRKMLLKLGDTNLLDAHDEDYQIMSRLRQSLNGKRCLLVIDNCWMELWTLVNTVFPDGNNGSRVLITSEKQGQNDYKYELPFLGHKDSLELPEELGEKDFSEFEHDHWYSRLPSVLKMCIAYTAAVFPCGSIVLADSLIRLWIVEGIIPHEEGRTTESIAESYLDQLVQRGLMRIIGACYHNQATHPIRSIILNPIVHRIISSKAQDDTIIPVMVIHSVDDLGSWHVPAVTPRKLIYLHRLALHLPYEFNHMSSFGEGAKPWHLNYPSLHSLFFFGYVPPIQISPFSFLRVLAVFSSHIQFPEEYTPCWLDGLINLRYLGFIVCLVKGRSLGKTLDHLGKLEILDLSASIVSGLSEFINKNKKVNVVGPAKEELPESWSPVPDMSQ</sequence>
<protein>
    <submittedName>
        <fullName evidence="4">Disease resistance protein RPP13</fullName>
    </submittedName>
</protein>
<dbReference type="Gene3D" id="3.40.50.300">
    <property type="entry name" value="P-loop containing nucleotide triphosphate hydrolases"/>
    <property type="match status" value="1"/>
</dbReference>
<comment type="caution">
    <text evidence="4">The sequence shown here is derived from an EMBL/GenBank/DDBJ whole genome shotgun (WGS) entry which is preliminary data.</text>
</comment>
<dbReference type="GO" id="GO:0043531">
    <property type="term" value="F:ADP binding"/>
    <property type="evidence" value="ECO:0007669"/>
    <property type="project" value="InterPro"/>
</dbReference>
<keyword evidence="1" id="KW-0611">Plant defense</keyword>
<dbReference type="PANTHER" id="PTHR23155:SF1205">
    <property type="entry name" value="DISEASE RESISTANCE PROTEIN RPM1"/>
    <property type="match status" value="1"/>
</dbReference>
<dbReference type="Proteomes" id="UP000623129">
    <property type="component" value="Unassembled WGS sequence"/>
</dbReference>
<feature type="domain" description="NB-ARC" evidence="2">
    <location>
        <begin position="77"/>
        <end position="243"/>
    </location>
</feature>
<evidence type="ECO:0000259" key="3">
    <source>
        <dbReference type="Pfam" id="PF23559"/>
    </source>
</evidence>
<dbReference type="InterPro" id="IPR044974">
    <property type="entry name" value="Disease_R_plants"/>
</dbReference>
<dbReference type="EMBL" id="SWLB01000005">
    <property type="protein sequence ID" value="KAF3338181.1"/>
    <property type="molecule type" value="Genomic_DNA"/>
</dbReference>
<gene>
    <name evidence="4" type="ORF">FCM35_KLT17018</name>
</gene>
<evidence type="ECO:0000313" key="4">
    <source>
        <dbReference type="EMBL" id="KAF3338181.1"/>
    </source>
</evidence>
<dbReference type="InterPro" id="IPR002182">
    <property type="entry name" value="NB-ARC"/>
</dbReference>
<accession>A0A833RLT1</accession>
<proteinExistence type="predicted"/>
<organism evidence="4 5">
    <name type="scientific">Carex littledalei</name>
    <dbReference type="NCBI Taxonomy" id="544730"/>
    <lineage>
        <taxon>Eukaryota</taxon>
        <taxon>Viridiplantae</taxon>
        <taxon>Streptophyta</taxon>
        <taxon>Embryophyta</taxon>
        <taxon>Tracheophyta</taxon>
        <taxon>Spermatophyta</taxon>
        <taxon>Magnoliopsida</taxon>
        <taxon>Liliopsida</taxon>
        <taxon>Poales</taxon>
        <taxon>Cyperaceae</taxon>
        <taxon>Cyperoideae</taxon>
        <taxon>Cariceae</taxon>
        <taxon>Carex</taxon>
        <taxon>Carex subgen. Euthyceras</taxon>
    </lineage>
</organism>
<feature type="domain" description="Disease resistance protein winged helix" evidence="3">
    <location>
        <begin position="278"/>
        <end position="330"/>
    </location>
</feature>
<evidence type="ECO:0000256" key="1">
    <source>
        <dbReference type="ARBA" id="ARBA00022821"/>
    </source>
</evidence>
<keyword evidence="5" id="KW-1185">Reference proteome</keyword>
<dbReference type="PANTHER" id="PTHR23155">
    <property type="entry name" value="DISEASE RESISTANCE PROTEIN RP"/>
    <property type="match status" value="1"/>
</dbReference>
<dbReference type="AlphaFoldDB" id="A0A833RLT1"/>
<dbReference type="InterPro" id="IPR027417">
    <property type="entry name" value="P-loop_NTPase"/>
</dbReference>
<dbReference type="SUPFAM" id="SSF52058">
    <property type="entry name" value="L domain-like"/>
    <property type="match status" value="1"/>
</dbReference>
<dbReference type="Pfam" id="PF00931">
    <property type="entry name" value="NB-ARC"/>
    <property type="match status" value="1"/>
</dbReference>
<dbReference type="GO" id="GO:0098542">
    <property type="term" value="P:defense response to other organism"/>
    <property type="evidence" value="ECO:0007669"/>
    <property type="project" value="TreeGrafter"/>
</dbReference>
<dbReference type="SUPFAM" id="SSF52540">
    <property type="entry name" value="P-loop containing nucleoside triphosphate hydrolases"/>
    <property type="match status" value="1"/>
</dbReference>
<evidence type="ECO:0000259" key="2">
    <source>
        <dbReference type="Pfam" id="PF00931"/>
    </source>
</evidence>